<dbReference type="EMBL" id="BT087073">
    <property type="protein sequence ID" value="ACR37426.1"/>
    <property type="molecule type" value="mRNA"/>
</dbReference>
<feature type="chain" id="PRO_5002937751" evidence="1">
    <location>
        <begin position="18"/>
        <end position="73"/>
    </location>
</feature>
<proteinExistence type="evidence at transcript level"/>
<keyword evidence="1" id="KW-0732">Signal</keyword>
<evidence type="ECO:0000313" key="2">
    <source>
        <dbReference type="EMBL" id="ACR37426.1"/>
    </source>
</evidence>
<feature type="signal peptide" evidence="1">
    <location>
        <begin position="1"/>
        <end position="17"/>
    </location>
</feature>
<evidence type="ECO:0000256" key="1">
    <source>
        <dbReference type="SAM" id="SignalP"/>
    </source>
</evidence>
<protein>
    <submittedName>
        <fullName evidence="2">Uncharacterized protein</fullName>
    </submittedName>
</protein>
<dbReference type="AlphaFoldDB" id="C4J8C6"/>
<sequence length="73" mass="8236">MAMLNLLCLRMTCTTLTFQTTTQASFLHPRRRSSPRLHPLRCQYLQGGSRLLAVTGAKEQLEGDERKAAQMPC</sequence>
<organism evidence="2">
    <name type="scientific">Zea mays</name>
    <name type="common">Maize</name>
    <dbReference type="NCBI Taxonomy" id="4577"/>
    <lineage>
        <taxon>Eukaryota</taxon>
        <taxon>Viridiplantae</taxon>
        <taxon>Streptophyta</taxon>
        <taxon>Embryophyta</taxon>
        <taxon>Tracheophyta</taxon>
        <taxon>Spermatophyta</taxon>
        <taxon>Magnoliopsida</taxon>
        <taxon>Liliopsida</taxon>
        <taxon>Poales</taxon>
        <taxon>Poaceae</taxon>
        <taxon>PACMAD clade</taxon>
        <taxon>Panicoideae</taxon>
        <taxon>Andropogonodae</taxon>
        <taxon>Andropogoneae</taxon>
        <taxon>Tripsacinae</taxon>
        <taxon>Zea</taxon>
    </lineage>
</organism>
<name>C4J8C6_MAIZE</name>
<reference evidence="2" key="1">
    <citation type="journal article" date="2009" name="PLoS Genet.">
        <title>Sequencing, mapping, and analysis of 27,455 maize full-length cDNAs.</title>
        <authorList>
            <person name="Soderlund C."/>
            <person name="Descour A."/>
            <person name="Kudrna D."/>
            <person name="Bomhoff M."/>
            <person name="Boyd L."/>
            <person name="Currie J."/>
            <person name="Angelova A."/>
            <person name="Collura K."/>
            <person name="Wissotski M."/>
            <person name="Ashley E."/>
            <person name="Morrow D."/>
            <person name="Fernandes J."/>
            <person name="Walbot V."/>
            <person name="Yu Y."/>
        </authorList>
    </citation>
    <scope>NUCLEOTIDE SEQUENCE</scope>
    <source>
        <strain evidence="2">B73</strain>
    </source>
</reference>
<accession>C4J8C6</accession>